<comment type="caution">
    <text evidence="2">The sequence shown here is derived from an EMBL/GenBank/DDBJ whole genome shotgun (WGS) entry which is preliminary data.</text>
</comment>
<keyword evidence="3" id="KW-1185">Reference proteome</keyword>
<dbReference type="OrthoDB" id="3821551at2"/>
<feature type="domain" description="DUF402" evidence="1">
    <location>
        <begin position="20"/>
        <end position="147"/>
    </location>
</feature>
<accession>A0A511N2F3</accession>
<dbReference type="InterPro" id="IPR035930">
    <property type="entry name" value="FomD-like_sf"/>
</dbReference>
<dbReference type="AlphaFoldDB" id="A0A511N2F3"/>
<dbReference type="EMBL" id="BJXB01000011">
    <property type="protein sequence ID" value="GEM47034.1"/>
    <property type="molecule type" value="Genomic_DNA"/>
</dbReference>
<sequence>MHPIKVSLHDTWLNLHTEPKGVRPVDRYQRTGFGLYVARPFQNHPRIRYWEAHLIPELGLQVNVFHYHPDCKASHDYYLDVMRIEQKGHQWCTEDYYLDLLVYQGSHARILDTDEYLHAVQDGTLSAENAEFALMTAHKTLNNLGAFGYDMDAWLASEGIELFWKPEAVTSR</sequence>
<dbReference type="InterPro" id="IPR007295">
    <property type="entry name" value="DUF402"/>
</dbReference>
<evidence type="ECO:0000259" key="1">
    <source>
        <dbReference type="Pfam" id="PF04167"/>
    </source>
</evidence>
<reference evidence="2 3" key="1">
    <citation type="submission" date="2019-07" db="EMBL/GenBank/DDBJ databases">
        <title>Whole genome shotgun sequence of Deinococcus cellulosilyticus NBRC 106333.</title>
        <authorList>
            <person name="Hosoyama A."/>
            <person name="Uohara A."/>
            <person name="Ohji S."/>
            <person name="Ichikawa N."/>
        </authorList>
    </citation>
    <scope>NUCLEOTIDE SEQUENCE [LARGE SCALE GENOMIC DNA]</scope>
    <source>
        <strain evidence="2 3">NBRC 106333</strain>
    </source>
</reference>
<dbReference type="Proteomes" id="UP000321306">
    <property type="component" value="Unassembled WGS sequence"/>
</dbReference>
<evidence type="ECO:0000313" key="3">
    <source>
        <dbReference type="Proteomes" id="UP000321306"/>
    </source>
</evidence>
<organism evidence="2 3">
    <name type="scientific">Deinococcus cellulosilyticus (strain DSM 18568 / NBRC 106333 / KACC 11606 / 5516J-15)</name>
    <dbReference type="NCBI Taxonomy" id="1223518"/>
    <lineage>
        <taxon>Bacteria</taxon>
        <taxon>Thermotogati</taxon>
        <taxon>Deinococcota</taxon>
        <taxon>Deinococci</taxon>
        <taxon>Deinococcales</taxon>
        <taxon>Deinococcaceae</taxon>
        <taxon>Deinococcus</taxon>
    </lineage>
</organism>
<dbReference type="Gene3D" id="2.40.380.10">
    <property type="entry name" value="FomD-like"/>
    <property type="match status" value="1"/>
</dbReference>
<evidence type="ECO:0000313" key="2">
    <source>
        <dbReference type="EMBL" id="GEM47034.1"/>
    </source>
</evidence>
<dbReference type="Pfam" id="PF04167">
    <property type="entry name" value="DUF402"/>
    <property type="match status" value="1"/>
</dbReference>
<name>A0A511N2F3_DEIC1</name>
<gene>
    <name evidence="2" type="ORF">DC3_26690</name>
</gene>
<dbReference type="RefSeq" id="WP_146884971.1">
    <property type="nucleotide sequence ID" value="NZ_BJXB01000011.1"/>
</dbReference>
<protein>
    <recommendedName>
        <fullName evidence="1">DUF402 domain-containing protein</fullName>
    </recommendedName>
</protein>
<dbReference type="SUPFAM" id="SSF159234">
    <property type="entry name" value="FomD-like"/>
    <property type="match status" value="1"/>
</dbReference>
<proteinExistence type="predicted"/>